<dbReference type="Proteomes" id="UP001497700">
    <property type="component" value="Unassembled WGS sequence"/>
</dbReference>
<organism evidence="1 2">
    <name type="scientific">Hypoxylon rubiginosum</name>
    <dbReference type="NCBI Taxonomy" id="110542"/>
    <lineage>
        <taxon>Eukaryota</taxon>
        <taxon>Fungi</taxon>
        <taxon>Dikarya</taxon>
        <taxon>Ascomycota</taxon>
        <taxon>Pezizomycotina</taxon>
        <taxon>Sordariomycetes</taxon>
        <taxon>Xylariomycetidae</taxon>
        <taxon>Xylariales</taxon>
        <taxon>Hypoxylaceae</taxon>
        <taxon>Hypoxylon</taxon>
    </lineage>
</organism>
<sequence length="303" mass="34346">MSEYWKSTPKYWCKHCSTYVRDTKLERANHEATAKHQGNLKRFLRDLHRNHEQEQREKDRAKREIERLNGLVDSASSDHAASTSNPTAGGRMPPTHQPQGSGTQRQRQWEQLADMGIDVPTELRGDMAMAGEWTVTNTKIIDNANTPNPSDSDTKPQNADAIASGVRKRPKREAEEEEEENAIKGLFKKPRRWGRDTKQAPEDDAELDALLNETLTKPHKTEEQLQGQFKDEGELSSIKKEELSSGIKEEQTEDSRGLADTEPAIKSEFGTIPIKQENGVEDAQGQTPAVVFKKRKPKNIRQR</sequence>
<gene>
    <name evidence="1" type="ORF">F4820DRAFT_418371</name>
</gene>
<name>A0ACB9Z2T0_9PEZI</name>
<evidence type="ECO:0000313" key="2">
    <source>
        <dbReference type="Proteomes" id="UP001497700"/>
    </source>
</evidence>
<evidence type="ECO:0000313" key="1">
    <source>
        <dbReference type="EMBL" id="KAI4866017.1"/>
    </source>
</evidence>
<comment type="caution">
    <text evidence="1">The sequence shown here is derived from an EMBL/GenBank/DDBJ whole genome shotgun (WGS) entry which is preliminary data.</text>
</comment>
<keyword evidence="2" id="KW-1185">Reference proteome</keyword>
<proteinExistence type="predicted"/>
<dbReference type="EMBL" id="MU393464">
    <property type="protein sequence ID" value="KAI4866017.1"/>
    <property type="molecule type" value="Genomic_DNA"/>
</dbReference>
<accession>A0ACB9Z2T0</accession>
<reference evidence="1 2" key="1">
    <citation type="journal article" date="2022" name="New Phytol.">
        <title>Ecological generalism drives hyperdiversity of secondary metabolite gene clusters in xylarialean endophytes.</title>
        <authorList>
            <person name="Franco M.E.E."/>
            <person name="Wisecaver J.H."/>
            <person name="Arnold A.E."/>
            <person name="Ju Y.M."/>
            <person name="Slot J.C."/>
            <person name="Ahrendt S."/>
            <person name="Moore L.P."/>
            <person name="Eastman K.E."/>
            <person name="Scott K."/>
            <person name="Konkel Z."/>
            <person name="Mondo S.J."/>
            <person name="Kuo A."/>
            <person name="Hayes R.D."/>
            <person name="Haridas S."/>
            <person name="Andreopoulos B."/>
            <person name="Riley R."/>
            <person name="LaButti K."/>
            <person name="Pangilinan J."/>
            <person name="Lipzen A."/>
            <person name="Amirebrahimi M."/>
            <person name="Yan J."/>
            <person name="Adam C."/>
            <person name="Keymanesh K."/>
            <person name="Ng V."/>
            <person name="Louie K."/>
            <person name="Northen T."/>
            <person name="Drula E."/>
            <person name="Henrissat B."/>
            <person name="Hsieh H.M."/>
            <person name="Youens-Clark K."/>
            <person name="Lutzoni F."/>
            <person name="Miadlikowska J."/>
            <person name="Eastwood D.C."/>
            <person name="Hamelin R.C."/>
            <person name="Grigoriev I.V."/>
            <person name="U'Ren J.M."/>
        </authorList>
    </citation>
    <scope>NUCLEOTIDE SEQUENCE [LARGE SCALE GENOMIC DNA]</scope>
    <source>
        <strain evidence="1 2">CBS 119005</strain>
    </source>
</reference>
<protein>
    <submittedName>
        <fullName evidence="1">Uncharacterized protein</fullName>
    </submittedName>
</protein>